<protein>
    <recommendedName>
        <fullName evidence="3">cyclic-guanylate-specific phosphodiesterase</fullName>
        <ecNumber evidence="3">3.1.4.52</ecNumber>
    </recommendedName>
</protein>
<dbReference type="SMART" id="SM00091">
    <property type="entry name" value="PAS"/>
    <property type="match status" value="1"/>
</dbReference>
<evidence type="ECO:0000256" key="9">
    <source>
        <dbReference type="ARBA" id="ARBA00051114"/>
    </source>
</evidence>
<sequence>MAQMNVTALPRYLLLGTVAITVLLLASVAAHFLYKNQTDNENRLAALEEEFMERGREQLSKETQSAKDYIGYMVSQAETVLKEKSKDEVLKAHVIATTLYEREKDRRPLSEIKTLVTEALRDIRFFNGRGYIFIDDFEGLCILLPTAPHVEGRSLYDNQDDTGHYIMRGLLEAVENPQREGYSRYRWYPPHDQKNMADKIAFVKAFEPFEWVIGAGDYLYQIENDLKAQALKRLEAIRFGEHGYIAVFDSEGKLLSSAGITSQKEQSLSPQYLKQEERILEKIHNKARSGGGFIEYEWFLPNGDGPYRKVSLVDRVPGLDWVLVAGFYPEDIRELVQKQKNLLQVTHQEDQVQIYIFLLLATIFSLGFSLLFSGWLNRKFTEYHREIESKQRALSLASQVFDNASEGIMVTGSDNRLLTVNDAFVDITGYSADEVVGKNPKFLQSGRHDETFYRSMWQMINTSGYWRGEIWNRRKNGEVFPQWLSIQAVTDSAGMARNYIASITDLTERKQVEEKLRYLSDFDPLTNLPNRRLLGYRVDQTLSLSRRQPDQQFALLYIDLDHFKNINDSLGHRFGDEILQKVAKRITELVREGDTVSRLGGDEFMILMPELHKLEQAANLAERILHNIAQPLENDSHLMITPSVGIAVYPNDGDSFDKLLRNADAAVHFAKRQGRNNYQFYTAEMNQRASERLQVEISLRKAVENQEFELFYQPQLNLRDGSLAGVEALIRWRHPNEGLVPPNRFIPLAEETGLILQIGSWVLVEACRQGAEWAAKSTEPFTMSVNVSVRQFRPELVEEVRSALLTSGLSPKSLVIEITESTLMQDEEKTLTLLHELKELGVQLSLDDFGTGYSSMAYLKRFNLDQLKIDRAFISDLPQNPDDAAITSAIIDVASHFGLVTVAEGIEKPEQAEFLASVGCIEGQGYYYEKPIPANDLTERYFAD</sequence>
<dbReference type="CDD" id="cd01949">
    <property type="entry name" value="GGDEF"/>
    <property type="match status" value="1"/>
</dbReference>
<organism evidence="15 16">
    <name type="scientific">Neptuniibacter caesariensis</name>
    <dbReference type="NCBI Taxonomy" id="207954"/>
    <lineage>
        <taxon>Bacteria</taxon>
        <taxon>Pseudomonadati</taxon>
        <taxon>Pseudomonadota</taxon>
        <taxon>Gammaproteobacteria</taxon>
        <taxon>Oceanospirillales</taxon>
        <taxon>Oceanospirillaceae</taxon>
        <taxon>Neptuniibacter</taxon>
    </lineage>
</organism>
<keyword evidence="7 10" id="KW-1133">Transmembrane helix</keyword>
<dbReference type="SMART" id="SM00267">
    <property type="entry name" value="GGDEF"/>
    <property type="match status" value="1"/>
</dbReference>
<evidence type="ECO:0000256" key="6">
    <source>
        <dbReference type="ARBA" id="ARBA00022692"/>
    </source>
</evidence>
<dbReference type="Gene3D" id="3.20.20.450">
    <property type="entry name" value="EAL domain"/>
    <property type="match status" value="1"/>
</dbReference>
<dbReference type="PANTHER" id="PTHR44757:SF2">
    <property type="entry name" value="BIOFILM ARCHITECTURE MAINTENANCE PROTEIN MBAA"/>
    <property type="match status" value="1"/>
</dbReference>
<evidence type="ECO:0000313" key="15">
    <source>
        <dbReference type="EMBL" id="EAR62934.1"/>
    </source>
</evidence>
<evidence type="ECO:0000259" key="14">
    <source>
        <dbReference type="PROSITE" id="PS50887"/>
    </source>
</evidence>
<comment type="caution">
    <text evidence="15">The sequence shown here is derived from an EMBL/GenBank/DDBJ whole genome shotgun (WGS) entry which is preliminary data.</text>
</comment>
<feature type="transmembrane region" description="Helical" evidence="10">
    <location>
        <begin position="354"/>
        <end position="376"/>
    </location>
</feature>
<dbReference type="Pfam" id="PF08269">
    <property type="entry name" value="dCache_2"/>
    <property type="match status" value="1"/>
</dbReference>
<dbReference type="EMBL" id="AAOW01000001">
    <property type="protein sequence ID" value="EAR62934.1"/>
    <property type="molecule type" value="Genomic_DNA"/>
</dbReference>
<reference evidence="15 16" key="1">
    <citation type="submission" date="2006-02" db="EMBL/GenBank/DDBJ databases">
        <authorList>
            <person name="Pinhassi J."/>
            <person name="Pedros-Alio C."/>
            <person name="Ferriera S."/>
            <person name="Johnson J."/>
            <person name="Kravitz S."/>
            <person name="Halpern A."/>
            <person name="Remington K."/>
            <person name="Beeson K."/>
            <person name="Tran B."/>
            <person name="Rogers Y.-H."/>
            <person name="Friedman R."/>
            <person name="Venter J.C."/>
        </authorList>
    </citation>
    <scope>NUCLEOTIDE SEQUENCE [LARGE SCALE GENOMIC DNA]</scope>
    <source>
        <strain evidence="15 16">MED92</strain>
    </source>
</reference>
<evidence type="ECO:0000259" key="13">
    <source>
        <dbReference type="PROSITE" id="PS50883"/>
    </source>
</evidence>
<keyword evidence="6 10" id="KW-0812">Transmembrane</keyword>
<dbReference type="InterPro" id="IPR001633">
    <property type="entry name" value="EAL_dom"/>
</dbReference>
<dbReference type="SMART" id="SM00052">
    <property type="entry name" value="EAL"/>
    <property type="match status" value="1"/>
</dbReference>
<dbReference type="FunFam" id="3.30.70.270:FF:000001">
    <property type="entry name" value="Diguanylate cyclase domain protein"/>
    <property type="match status" value="1"/>
</dbReference>
<proteinExistence type="predicted"/>
<evidence type="ECO:0000256" key="2">
    <source>
        <dbReference type="ARBA" id="ARBA00004651"/>
    </source>
</evidence>
<evidence type="ECO:0000259" key="11">
    <source>
        <dbReference type="PROSITE" id="PS50112"/>
    </source>
</evidence>
<dbReference type="NCBIfam" id="TIGR00229">
    <property type="entry name" value="sensory_box"/>
    <property type="match status" value="1"/>
</dbReference>
<evidence type="ECO:0000256" key="4">
    <source>
        <dbReference type="ARBA" id="ARBA00022475"/>
    </source>
</evidence>
<dbReference type="OrthoDB" id="8416215at2"/>
<dbReference type="PROSITE" id="PS50887">
    <property type="entry name" value="GGDEF"/>
    <property type="match status" value="1"/>
</dbReference>
<accession>A0A7U8CA29</accession>
<dbReference type="Gene3D" id="3.30.450.20">
    <property type="entry name" value="PAS domain"/>
    <property type="match status" value="3"/>
</dbReference>
<evidence type="ECO:0000256" key="7">
    <source>
        <dbReference type="ARBA" id="ARBA00022989"/>
    </source>
</evidence>
<dbReference type="SUPFAM" id="SSF55785">
    <property type="entry name" value="PYP-like sensor domain (PAS domain)"/>
    <property type="match status" value="1"/>
</dbReference>
<dbReference type="Pfam" id="PF13426">
    <property type="entry name" value="PAS_9"/>
    <property type="match status" value="1"/>
</dbReference>
<keyword evidence="4" id="KW-1003">Cell membrane</keyword>
<keyword evidence="16" id="KW-1185">Reference proteome</keyword>
<feature type="domain" description="GGDEF" evidence="14">
    <location>
        <begin position="551"/>
        <end position="683"/>
    </location>
</feature>
<dbReference type="FunFam" id="3.20.20.450:FF:000001">
    <property type="entry name" value="Cyclic di-GMP phosphodiesterase yahA"/>
    <property type="match status" value="1"/>
</dbReference>
<keyword evidence="5" id="KW-0973">c-di-GMP</keyword>
<dbReference type="InterPro" id="IPR029787">
    <property type="entry name" value="Nucleotide_cyclase"/>
</dbReference>
<dbReference type="NCBIfam" id="TIGR00254">
    <property type="entry name" value="GGDEF"/>
    <property type="match status" value="1"/>
</dbReference>
<dbReference type="GO" id="GO:0005886">
    <property type="term" value="C:plasma membrane"/>
    <property type="evidence" value="ECO:0007669"/>
    <property type="project" value="UniProtKB-SubCell"/>
</dbReference>
<evidence type="ECO:0000313" key="16">
    <source>
        <dbReference type="Proteomes" id="UP000002171"/>
    </source>
</evidence>
<dbReference type="EC" id="3.1.4.52" evidence="3"/>
<comment type="catalytic activity">
    <reaction evidence="9">
        <text>3',3'-c-di-GMP + H2O = 5'-phosphoguanylyl(3'-&gt;5')guanosine + H(+)</text>
        <dbReference type="Rhea" id="RHEA:24902"/>
        <dbReference type="ChEBI" id="CHEBI:15377"/>
        <dbReference type="ChEBI" id="CHEBI:15378"/>
        <dbReference type="ChEBI" id="CHEBI:58754"/>
        <dbReference type="ChEBI" id="CHEBI:58805"/>
        <dbReference type="EC" id="3.1.4.52"/>
    </reaction>
    <physiologicalReaction direction="left-to-right" evidence="9">
        <dbReference type="Rhea" id="RHEA:24903"/>
    </physiologicalReaction>
</comment>
<dbReference type="SUPFAM" id="SSF55073">
    <property type="entry name" value="Nucleotide cyclase"/>
    <property type="match status" value="1"/>
</dbReference>
<dbReference type="Pfam" id="PF00990">
    <property type="entry name" value="GGDEF"/>
    <property type="match status" value="1"/>
</dbReference>
<dbReference type="InterPro" id="IPR000700">
    <property type="entry name" value="PAS-assoc_C"/>
</dbReference>
<evidence type="ECO:0000256" key="3">
    <source>
        <dbReference type="ARBA" id="ARBA00012282"/>
    </source>
</evidence>
<dbReference type="InterPro" id="IPR000160">
    <property type="entry name" value="GGDEF_dom"/>
</dbReference>
<dbReference type="PROSITE" id="PS50883">
    <property type="entry name" value="EAL"/>
    <property type="match status" value="1"/>
</dbReference>
<dbReference type="CDD" id="cd00130">
    <property type="entry name" value="PAS"/>
    <property type="match status" value="1"/>
</dbReference>
<dbReference type="Gene3D" id="3.30.70.270">
    <property type="match status" value="1"/>
</dbReference>
<dbReference type="InterPro" id="IPR035965">
    <property type="entry name" value="PAS-like_dom_sf"/>
</dbReference>
<dbReference type="InterPro" id="IPR043128">
    <property type="entry name" value="Rev_trsase/Diguanyl_cyclase"/>
</dbReference>
<dbReference type="PROSITE" id="PS50112">
    <property type="entry name" value="PAS"/>
    <property type="match status" value="1"/>
</dbReference>
<feature type="domain" description="PAC" evidence="12">
    <location>
        <begin position="466"/>
        <end position="518"/>
    </location>
</feature>
<dbReference type="InterPro" id="IPR052155">
    <property type="entry name" value="Biofilm_reg_signaling"/>
</dbReference>
<evidence type="ECO:0000256" key="1">
    <source>
        <dbReference type="ARBA" id="ARBA00001946"/>
    </source>
</evidence>
<evidence type="ECO:0000256" key="8">
    <source>
        <dbReference type="ARBA" id="ARBA00023136"/>
    </source>
</evidence>
<dbReference type="SUPFAM" id="SSF141868">
    <property type="entry name" value="EAL domain-like"/>
    <property type="match status" value="1"/>
</dbReference>
<dbReference type="Pfam" id="PF00563">
    <property type="entry name" value="EAL"/>
    <property type="match status" value="1"/>
</dbReference>
<dbReference type="RefSeq" id="WP_007021952.1">
    <property type="nucleotide sequence ID" value="NZ_CH724126.1"/>
</dbReference>
<dbReference type="PANTHER" id="PTHR44757">
    <property type="entry name" value="DIGUANYLATE CYCLASE DGCP"/>
    <property type="match status" value="1"/>
</dbReference>
<dbReference type="GO" id="GO:0071111">
    <property type="term" value="F:cyclic-guanylate-specific phosphodiesterase activity"/>
    <property type="evidence" value="ECO:0007669"/>
    <property type="project" value="UniProtKB-EC"/>
</dbReference>
<name>A0A7U8CA29_NEPCE</name>
<gene>
    <name evidence="15" type="ORF">MED92_07441</name>
</gene>
<dbReference type="InterPro" id="IPR035919">
    <property type="entry name" value="EAL_sf"/>
</dbReference>
<dbReference type="PROSITE" id="PS50113">
    <property type="entry name" value="PAC"/>
    <property type="match status" value="1"/>
</dbReference>
<feature type="domain" description="EAL" evidence="13">
    <location>
        <begin position="692"/>
        <end position="944"/>
    </location>
</feature>
<dbReference type="SMART" id="SM01049">
    <property type="entry name" value="Cache_2"/>
    <property type="match status" value="1"/>
</dbReference>
<evidence type="ECO:0000256" key="5">
    <source>
        <dbReference type="ARBA" id="ARBA00022636"/>
    </source>
</evidence>
<comment type="cofactor">
    <cofactor evidence="1">
        <name>Mg(2+)</name>
        <dbReference type="ChEBI" id="CHEBI:18420"/>
    </cofactor>
</comment>
<keyword evidence="8 10" id="KW-0472">Membrane</keyword>
<dbReference type="InterPro" id="IPR000014">
    <property type="entry name" value="PAS"/>
</dbReference>
<feature type="transmembrane region" description="Helical" evidence="10">
    <location>
        <begin position="12"/>
        <end position="34"/>
    </location>
</feature>
<feature type="domain" description="PAS" evidence="11">
    <location>
        <begin position="393"/>
        <end position="439"/>
    </location>
</feature>
<dbReference type="InterPro" id="IPR001610">
    <property type="entry name" value="PAC"/>
</dbReference>
<evidence type="ECO:0000256" key="10">
    <source>
        <dbReference type="SAM" id="Phobius"/>
    </source>
</evidence>
<comment type="subcellular location">
    <subcellularLocation>
        <location evidence="2">Cell membrane</location>
        <topology evidence="2">Multi-pass membrane protein</topology>
    </subcellularLocation>
</comment>
<dbReference type="InterPro" id="IPR004010">
    <property type="entry name" value="Double_Cache_2"/>
</dbReference>
<dbReference type="InterPro" id="IPR033480">
    <property type="entry name" value="sCache_2"/>
</dbReference>
<evidence type="ECO:0000259" key="12">
    <source>
        <dbReference type="PROSITE" id="PS50113"/>
    </source>
</evidence>
<dbReference type="Proteomes" id="UP000002171">
    <property type="component" value="Unassembled WGS sequence"/>
</dbReference>
<dbReference type="SMART" id="SM00086">
    <property type="entry name" value="PAC"/>
    <property type="match status" value="1"/>
</dbReference>
<dbReference type="CDD" id="cd01948">
    <property type="entry name" value="EAL"/>
    <property type="match status" value="1"/>
</dbReference>
<dbReference type="GO" id="GO:0071732">
    <property type="term" value="P:cellular response to nitric oxide"/>
    <property type="evidence" value="ECO:0007669"/>
    <property type="project" value="UniProtKB-ARBA"/>
</dbReference>
<dbReference type="AlphaFoldDB" id="A0A7U8CA29"/>